<dbReference type="Proteomes" id="UP001219957">
    <property type="component" value="Chromosome"/>
</dbReference>
<keyword evidence="1" id="KW-0732">Signal</keyword>
<name>A0ABY8B1C5_9BACL</name>
<dbReference type="PROSITE" id="PS51781">
    <property type="entry name" value="SH3B"/>
    <property type="match status" value="1"/>
</dbReference>
<evidence type="ECO:0000259" key="2">
    <source>
        <dbReference type="PROSITE" id="PS51781"/>
    </source>
</evidence>
<dbReference type="Gene3D" id="3.40.33.10">
    <property type="entry name" value="CAP"/>
    <property type="match status" value="1"/>
</dbReference>
<dbReference type="InterPro" id="IPR014044">
    <property type="entry name" value="CAP_dom"/>
</dbReference>
<dbReference type="PANTHER" id="PTHR31157">
    <property type="entry name" value="SCP DOMAIN-CONTAINING PROTEIN"/>
    <property type="match status" value="1"/>
</dbReference>
<dbReference type="Gene3D" id="2.30.30.40">
    <property type="entry name" value="SH3 Domains"/>
    <property type="match status" value="2"/>
</dbReference>
<dbReference type="InterPro" id="IPR035940">
    <property type="entry name" value="CAP_sf"/>
</dbReference>
<dbReference type="CDD" id="cd05379">
    <property type="entry name" value="CAP_bacterial"/>
    <property type="match status" value="1"/>
</dbReference>
<feature type="signal peptide" evidence="1">
    <location>
        <begin position="1"/>
        <end position="20"/>
    </location>
</feature>
<dbReference type="InterPro" id="IPR003646">
    <property type="entry name" value="SH3-like_bac-type"/>
</dbReference>
<dbReference type="Pfam" id="PF08239">
    <property type="entry name" value="SH3_3"/>
    <property type="match status" value="2"/>
</dbReference>
<evidence type="ECO:0000313" key="4">
    <source>
        <dbReference type="Proteomes" id="UP001219957"/>
    </source>
</evidence>
<sequence length="444" mass="48958">MRKQMRTIMIGMLAIGVGVAGVLSSPASETAQVEAAGYSYSADQIQALATLNEYRKEAGMNPVTLDPFLTKAATNHYAYLNTNGHELLHKEVKGHKGFTGITSKDRVKAVGGSIGQLVEENIVFGTRLYSDSMYELAHNAPLHRETILNPDIQSVGFAVEEGNKRGMKVVLVRINEYTQRDSDHVYPVPNMKNVNPLFAGNEIPNPLKDYGIDQSGHILTYWLPSEITVSEDDLTFVLKDSKGNTVPAYLDFFYSGVAKLIPKKMLNYNETYTATVKWKARHTGETGGRTWSFTTMANTSTPVKPTTPPVTSVKESKDYTLIKGQPLYASNSTKSKQLVQIPTNGKVRSIEKRSSWMKVTYNGKTGWVAVKNLKAYVAPKTESKYANKNMKAYTTRSTKGKVAFTVPKGKKVTRIAVNGSWSQVKYGSKTGWVASRDLSSSAPK</sequence>
<dbReference type="PANTHER" id="PTHR31157:SF1">
    <property type="entry name" value="SCP DOMAIN-CONTAINING PROTEIN"/>
    <property type="match status" value="1"/>
</dbReference>
<accession>A0ABY8B1C5</accession>
<feature type="chain" id="PRO_5045268896" evidence="1">
    <location>
        <begin position="21"/>
        <end position="444"/>
    </location>
</feature>
<dbReference type="SUPFAM" id="SSF55797">
    <property type="entry name" value="PR-1-like"/>
    <property type="match status" value="1"/>
</dbReference>
<keyword evidence="4" id="KW-1185">Reference proteome</keyword>
<dbReference type="Pfam" id="PF00188">
    <property type="entry name" value="CAP"/>
    <property type="match status" value="1"/>
</dbReference>
<feature type="domain" description="SH3b" evidence="2">
    <location>
        <begin position="378"/>
        <end position="442"/>
    </location>
</feature>
<dbReference type="SMART" id="SM00287">
    <property type="entry name" value="SH3b"/>
    <property type="match status" value="2"/>
</dbReference>
<evidence type="ECO:0000313" key="3">
    <source>
        <dbReference type="EMBL" id="WED55900.1"/>
    </source>
</evidence>
<dbReference type="EMBL" id="CP109617">
    <property type="protein sequence ID" value="WED55900.1"/>
    <property type="molecule type" value="Genomic_DNA"/>
</dbReference>
<dbReference type="RefSeq" id="WP_078147466.1">
    <property type="nucleotide sequence ID" value="NZ_CP109617.1"/>
</dbReference>
<organism evidence="3 4">
    <name type="scientific">Exiguobacterium profundum</name>
    <dbReference type="NCBI Taxonomy" id="307643"/>
    <lineage>
        <taxon>Bacteria</taxon>
        <taxon>Bacillati</taxon>
        <taxon>Bacillota</taxon>
        <taxon>Bacilli</taxon>
        <taxon>Bacillales</taxon>
        <taxon>Bacillales Family XII. Incertae Sedis</taxon>
        <taxon>Exiguobacterium</taxon>
    </lineage>
</organism>
<evidence type="ECO:0000256" key="1">
    <source>
        <dbReference type="SAM" id="SignalP"/>
    </source>
</evidence>
<protein>
    <submittedName>
        <fullName evidence="3">SH3 domain-containing protein</fullName>
    </submittedName>
</protein>
<proteinExistence type="predicted"/>
<reference evidence="3 4" key="1">
    <citation type="submission" date="2022-10" db="EMBL/GenBank/DDBJ databases">
        <title>Complete genome sequence of Exiguobacterium profundum TSS-3 isolated from an extremely saline-alkaline spring located in Ixtapa, Chiapas-Mexico.</title>
        <authorList>
            <person name="Rincon-Rosales R."/>
            <person name="Rogel M.A."/>
            <person name="Rincon-Molina C.I."/>
            <person name="Guerrero G."/>
            <person name="Manzano-Gomez L.A."/>
            <person name="Lopez-Lopez A."/>
            <person name="Rincon Molina F.A."/>
            <person name="Martinez-Romero E."/>
        </authorList>
    </citation>
    <scope>NUCLEOTIDE SEQUENCE [LARGE SCALE GENOMIC DNA]</scope>
    <source>
        <strain evidence="3 4">TSS-3</strain>
    </source>
</reference>
<gene>
    <name evidence="3" type="ORF">OE059_03310</name>
</gene>